<evidence type="ECO:0000256" key="1">
    <source>
        <dbReference type="SAM" id="MobiDB-lite"/>
    </source>
</evidence>
<sequence length="163" mass="18294">MADDQLLARPPEFLRIKHAYNTLMNSESRSKYAGTSSDSSWSSSSRESKSTAAEEPFYRFAEFLKDPQTEFQNWEAGLNSDQKPKSLWEELAAICEEFVEFLENELKIDDSSPSNNTGNDPYTQFGGQAKNAKDERTSTNSFDDGVSEIEAALEKLKKELGLG</sequence>
<feature type="region of interest" description="Disordered" evidence="1">
    <location>
        <begin position="108"/>
        <end position="145"/>
    </location>
</feature>
<proteinExistence type="predicted"/>
<evidence type="ECO:0000313" key="2">
    <source>
        <dbReference type="EMBL" id="KAG2544843.1"/>
    </source>
</evidence>
<protein>
    <submittedName>
        <fullName evidence="2">Uncharacterized protein</fullName>
    </submittedName>
</protein>
<dbReference type="Proteomes" id="UP000823388">
    <property type="component" value="Chromosome 9K"/>
</dbReference>
<evidence type="ECO:0000313" key="3">
    <source>
        <dbReference type="Proteomes" id="UP000823388"/>
    </source>
</evidence>
<feature type="compositionally biased region" description="Polar residues" evidence="1">
    <location>
        <begin position="111"/>
        <end position="126"/>
    </location>
</feature>
<reference evidence="2" key="1">
    <citation type="submission" date="2020-05" db="EMBL/GenBank/DDBJ databases">
        <title>WGS assembly of Panicum virgatum.</title>
        <authorList>
            <person name="Lovell J.T."/>
            <person name="Jenkins J."/>
            <person name="Shu S."/>
            <person name="Juenger T.E."/>
            <person name="Schmutz J."/>
        </authorList>
    </citation>
    <scope>NUCLEOTIDE SEQUENCE</scope>
    <source>
        <strain evidence="2">AP13</strain>
    </source>
</reference>
<feature type="compositionally biased region" description="Low complexity" evidence="1">
    <location>
        <begin position="36"/>
        <end position="45"/>
    </location>
</feature>
<dbReference type="AlphaFoldDB" id="A0A8T0N7B9"/>
<gene>
    <name evidence="2" type="ORF">PVAP13_9KG385993</name>
</gene>
<comment type="caution">
    <text evidence="2">The sequence shown here is derived from an EMBL/GenBank/DDBJ whole genome shotgun (WGS) entry which is preliminary data.</text>
</comment>
<organism evidence="2 3">
    <name type="scientific">Panicum virgatum</name>
    <name type="common">Blackwell switchgrass</name>
    <dbReference type="NCBI Taxonomy" id="38727"/>
    <lineage>
        <taxon>Eukaryota</taxon>
        <taxon>Viridiplantae</taxon>
        <taxon>Streptophyta</taxon>
        <taxon>Embryophyta</taxon>
        <taxon>Tracheophyta</taxon>
        <taxon>Spermatophyta</taxon>
        <taxon>Magnoliopsida</taxon>
        <taxon>Liliopsida</taxon>
        <taxon>Poales</taxon>
        <taxon>Poaceae</taxon>
        <taxon>PACMAD clade</taxon>
        <taxon>Panicoideae</taxon>
        <taxon>Panicodae</taxon>
        <taxon>Paniceae</taxon>
        <taxon>Panicinae</taxon>
        <taxon>Panicum</taxon>
        <taxon>Panicum sect. Hiantes</taxon>
    </lineage>
</organism>
<feature type="region of interest" description="Disordered" evidence="1">
    <location>
        <begin position="27"/>
        <end position="52"/>
    </location>
</feature>
<dbReference type="EMBL" id="CM029053">
    <property type="protein sequence ID" value="KAG2544843.1"/>
    <property type="molecule type" value="Genomic_DNA"/>
</dbReference>
<name>A0A8T0N7B9_PANVG</name>
<keyword evidence="3" id="KW-1185">Reference proteome</keyword>
<accession>A0A8T0N7B9</accession>